<sequence length="168" mass="19190">MKNVFDEMPERDVVAMTVLILSYFENGLIEKACDTFNLVNAKDTVCWTSMIDGLVRNGEMNKALEYFRGMQREGVRANEFTFVCVLSACAQLEALELGKWIHSYMEKYDIVINHFVGSALINMYSRYGIIEETERVFQGMKEREISTYNSMIVGFALNGKGVEAVETF</sequence>
<dbReference type="PANTHER" id="PTHR47926:SF456">
    <property type="entry name" value="PENTATRICOPEPTIDE REPEAT-CONTAINING PROTEIN ELI1, CHLOROPLASTIC"/>
    <property type="match status" value="1"/>
</dbReference>
<dbReference type="GO" id="GO:0003723">
    <property type="term" value="F:RNA binding"/>
    <property type="evidence" value="ECO:0007669"/>
    <property type="project" value="InterPro"/>
</dbReference>
<dbReference type="EMBL" id="WHWC01000013">
    <property type="protein sequence ID" value="KAG8371654.1"/>
    <property type="molecule type" value="Genomic_DNA"/>
</dbReference>
<dbReference type="Gene3D" id="1.25.40.10">
    <property type="entry name" value="Tetratricopeptide repeat domain"/>
    <property type="match status" value="2"/>
</dbReference>
<dbReference type="GO" id="GO:0009451">
    <property type="term" value="P:RNA modification"/>
    <property type="evidence" value="ECO:0007669"/>
    <property type="project" value="InterPro"/>
</dbReference>
<dbReference type="AlphaFoldDB" id="A0AAV6WLV1"/>
<dbReference type="PANTHER" id="PTHR47926">
    <property type="entry name" value="PENTATRICOPEPTIDE REPEAT-CONTAINING PROTEIN"/>
    <property type="match status" value="1"/>
</dbReference>
<dbReference type="NCBIfam" id="TIGR00756">
    <property type="entry name" value="PPR"/>
    <property type="match status" value="2"/>
</dbReference>
<dbReference type="Pfam" id="PF01535">
    <property type="entry name" value="PPR"/>
    <property type="match status" value="3"/>
</dbReference>
<keyword evidence="4" id="KW-1185">Reference proteome</keyword>
<evidence type="ECO:0000313" key="4">
    <source>
        <dbReference type="Proteomes" id="UP000826271"/>
    </source>
</evidence>
<evidence type="ECO:0000313" key="3">
    <source>
        <dbReference type="EMBL" id="KAG8371654.1"/>
    </source>
</evidence>
<name>A0AAV6WLV1_9LAMI</name>
<proteinExistence type="predicted"/>
<keyword evidence="1" id="KW-0677">Repeat</keyword>
<dbReference type="Proteomes" id="UP000826271">
    <property type="component" value="Unassembled WGS sequence"/>
</dbReference>
<dbReference type="InterPro" id="IPR002885">
    <property type="entry name" value="PPR_rpt"/>
</dbReference>
<protein>
    <recommendedName>
        <fullName evidence="5">Pentatricopeptide repeat-containing protein</fullName>
    </recommendedName>
</protein>
<organism evidence="3 4">
    <name type="scientific">Buddleja alternifolia</name>
    <dbReference type="NCBI Taxonomy" id="168488"/>
    <lineage>
        <taxon>Eukaryota</taxon>
        <taxon>Viridiplantae</taxon>
        <taxon>Streptophyta</taxon>
        <taxon>Embryophyta</taxon>
        <taxon>Tracheophyta</taxon>
        <taxon>Spermatophyta</taxon>
        <taxon>Magnoliopsida</taxon>
        <taxon>eudicotyledons</taxon>
        <taxon>Gunneridae</taxon>
        <taxon>Pentapetalae</taxon>
        <taxon>asterids</taxon>
        <taxon>lamiids</taxon>
        <taxon>Lamiales</taxon>
        <taxon>Scrophulariaceae</taxon>
        <taxon>Buddlejeae</taxon>
        <taxon>Buddleja</taxon>
    </lineage>
</organism>
<evidence type="ECO:0008006" key="5">
    <source>
        <dbReference type="Google" id="ProtNLM"/>
    </source>
</evidence>
<dbReference type="Pfam" id="PF13041">
    <property type="entry name" value="PPR_2"/>
    <property type="match status" value="1"/>
</dbReference>
<accession>A0AAV6WLV1</accession>
<dbReference type="InterPro" id="IPR011990">
    <property type="entry name" value="TPR-like_helical_dom_sf"/>
</dbReference>
<evidence type="ECO:0000256" key="2">
    <source>
        <dbReference type="PROSITE-ProRule" id="PRU00708"/>
    </source>
</evidence>
<comment type="caution">
    <text evidence="3">The sequence shown here is derived from an EMBL/GenBank/DDBJ whole genome shotgun (WGS) entry which is preliminary data.</text>
</comment>
<dbReference type="PROSITE" id="PS51375">
    <property type="entry name" value="PPR"/>
    <property type="match status" value="1"/>
</dbReference>
<reference evidence="3" key="1">
    <citation type="submission" date="2019-10" db="EMBL/GenBank/DDBJ databases">
        <authorList>
            <person name="Zhang R."/>
            <person name="Pan Y."/>
            <person name="Wang J."/>
            <person name="Ma R."/>
            <person name="Yu S."/>
        </authorList>
    </citation>
    <scope>NUCLEOTIDE SEQUENCE</scope>
    <source>
        <strain evidence="3">LA-IB0</strain>
        <tissue evidence="3">Leaf</tissue>
    </source>
</reference>
<feature type="repeat" description="PPR" evidence="2">
    <location>
        <begin position="43"/>
        <end position="77"/>
    </location>
</feature>
<gene>
    <name evidence="3" type="ORF">BUALT_Bualt13G0110700</name>
</gene>
<dbReference type="InterPro" id="IPR046960">
    <property type="entry name" value="PPR_At4g14850-like_plant"/>
</dbReference>
<evidence type="ECO:0000256" key="1">
    <source>
        <dbReference type="ARBA" id="ARBA00022737"/>
    </source>
</evidence>